<feature type="transmembrane region" description="Helical" evidence="1">
    <location>
        <begin position="25"/>
        <end position="47"/>
    </location>
</feature>
<keyword evidence="1" id="KW-1133">Transmembrane helix</keyword>
<evidence type="ECO:0000313" key="3">
    <source>
        <dbReference type="Proteomes" id="UP000182589"/>
    </source>
</evidence>
<organism evidence="2 3">
    <name type="scientific">Alicyclobacillus hesperidum</name>
    <dbReference type="NCBI Taxonomy" id="89784"/>
    <lineage>
        <taxon>Bacteria</taxon>
        <taxon>Bacillati</taxon>
        <taxon>Bacillota</taxon>
        <taxon>Bacilli</taxon>
        <taxon>Bacillales</taxon>
        <taxon>Alicyclobacillaceae</taxon>
        <taxon>Alicyclobacillus</taxon>
    </lineage>
</organism>
<dbReference type="STRING" id="89784.SAMN04489725_11824"/>
<dbReference type="EMBL" id="FNOJ01000018">
    <property type="protein sequence ID" value="SDW87414.1"/>
    <property type="molecule type" value="Genomic_DNA"/>
</dbReference>
<proteinExistence type="predicted"/>
<reference evidence="3" key="1">
    <citation type="submission" date="2016-10" db="EMBL/GenBank/DDBJ databases">
        <authorList>
            <person name="Varghese N."/>
        </authorList>
    </citation>
    <scope>NUCLEOTIDE SEQUENCE [LARGE SCALE GENOMIC DNA]</scope>
    <source>
        <strain evidence="3">DSM 12489</strain>
    </source>
</reference>
<dbReference type="Proteomes" id="UP000182589">
    <property type="component" value="Unassembled WGS sequence"/>
</dbReference>
<name>A0A1H2X4L1_9BACL</name>
<evidence type="ECO:0000313" key="2">
    <source>
        <dbReference type="EMBL" id="SDW87414.1"/>
    </source>
</evidence>
<feature type="transmembrane region" description="Helical" evidence="1">
    <location>
        <begin position="99"/>
        <end position="123"/>
    </location>
</feature>
<accession>A0A1H2X4L1</accession>
<dbReference type="AlphaFoldDB" id="A0A1H2X4L1"/>
<protein>
    <recommendedName>
        <fullName evidence="4">Colicin V production protein</fullName>
    </recommendedName>
</protein>
<keyword evidence="3" id="KW-1185">Reference proteome</keyword>
<dbReference type="RefSeq" id="WP_074693582.1">
    <property type="nucleotide sequence ID" value="NZ_FNOJ01000018.1"/>
</dbReference>
<keyword evidence="1" id="KW-0812">Transmembrane</keyword>
<gene>
    <name evidence="2" type="ORF">SAMN04489725_11824</name>
</gene>
<evidence type="ECO:0008006" key="4">
    <source>
        <dbReference type="Google" id="ProtNLM"/>
    </source>
</evidence>
<evidence type="ECO:0000256" key="1">
    <source>
        <dbReference type="SAM" id="Phobius"/>
    </source>
</evidence>
<feature type="transmembrane region" description="Helical" evidence="1">
    <location>
        <begin position="144"/>
        <end position="168"/>
    </location>
</feature>
<keyword evidence="1" id="KW-0472">Membrane</keyword>
<sequence>MIDLCLFAEACWIWLWIRTKQTEQALLYVAAILTSMYVAVHLTPWFVRTFIETGSAFSWLMQEISLNTHAVGWMQHVVPSVPASNADASSYSRWLSIQVLHVLITIMMAWAVFMVFVAVDSVAEAIWDVPQHAQHFVGERLFRNLAATFAGLWVAATTLCLLVTLDWIQPLQSIAKYAIASLSYQGLDILLRALPGLRIMIS</sequence>